<comment type="caution">
    <text evidence="1">The sequence shown here is derived from an EMBL/GenBank/DDBJ whole genome shotgun (WGS) entry which is preliminary data.</text>
</comment>
<evidence type="ECO:0000313" key="1">
    <source>
        <dbReference type="EMBL" id="OXY87139.1"/>
    </source>
</evidence>
<dbReference type="Proteomes" id="UP000215483">
    <property type="component" value="Unassembled WGS sequence"/>
</dbReference>
<organism evidence="1 2">
    <name type="scientific">Streptomyces diastatochromogenes</name>
    <dbReference type="NCBI Taxonomy" id="42236"/>
    <lineage>
        <taxon>Bacteria</taxon>
        <taxon>Bacillati</taxon>
        <taxon>Actinomycetota</taxon>
        <taxon>Actinomycetes</taxon>
        <taxon>Kitasatosporales</taxon>
        <taxon>Streptomycetaceae</taxon>
        <taxon>Streptomyces</taxon>
    </lineage>
</organism>
<keyword evidence="2" id="KW-1185">Reference proteome</keyword>
<sequence>MDAVVAISLMRMAAADLSMAPWQRPSDTYLVQLGIDALVAGVEAPSLPLLAGLARGEHPQAREMFDLVLEELGLLPLTSEDLAKARWTAARWWATQIVARQLDPIHGAKLIHEEAAAELDYPDALQPIVDLARRIDLLNDQPLEQQHFDEVTSAARDLLAADAYRNSSL</sequence>
<protein>
    <submittedName>
        <fullName evidence="1">Uncharacterized protein</fullName>
    </submittedName>
</protein>
<proteinExistence type="predicted"/>
<dbReference type="EMBL" id="MCGQ01000079">
    <property type="protein sequence ID" value="OXY87139.1"/>
    <property type="molecule type" value="Genomic_DNA"/>
</dbReference>
<accession>A0A233RUR4</accession>
<evidence type="ECO:0000313" key="2">
    <source>
        <dbReference type="Proteomes" id="UP000215483"/>
    </source>
</evidence>
<reference evidence="1 2" key="1">
    <citation type="submission" date="2016-07" db="EMBL/GenBank/DDBJ databases">
        <title>Draft genome of Streptomyces diastatochromogenes.</title>
        <authorList>
            <person name="Podduturi R."/>
            <person name="Lukassen M.B."/>
            <person name="Clausen N."/>
            <person name="Nielsen J.L."/>
            <person name="Jorgensen N.O."/>
        </authorList>
    </citation>
    <scope>NUCLEOTIDE SEQUENCE [LARGE SCALE GENOMIC DNA]</scope>
    <source>
        <strain evidence="1 2">DSM 40608</strain>
    </source>
</reference>
<dbReference type="AlphaFoldDB" id="A0A233RUR4"/>
<gene>
    <name evidence="1" type="ORF">BEK98_44105</name>
</gene>
<name>A0A233RUR4_STRDA</name>